<evidence type="ECO:0000256" key="3">
    <source>
        <dbReference type="ARBA" id="ARBA00022989"/>
    </source>
</evidence>
<dbReference type="EnsemblProtists" id="EOD36569">
    <property type="protein sequence ID" value="EOD36569"/>
    <property type="gene ID" value="EMIHUDRAFT_460539"/>
</dbReference>
<dbReference type="KEGG" id="ehx:EMIHUDRAFT_420787"/>
<dbReference type="EnsemblProtists" id="EOD39649">
    <property type="protein sequence ID" value="EOD39649"/>
    <property type="gene ID" value="EMIHUDRAFT_420787"/>
</dbReference>
<dbReference type="InterPro" id="IPR037185">
    <property type="entry name" value="EmrE-like"/>
</dbReference>
<feature type="transmembrane region" description="Helical" evidence="6">
    <location>
        <begin position="35"/>
        <end position="56"/>
    </location>
</feature>
<dbReference type="HOGENOM" id="CLU_045047_0_0_1"/>
<dbReference type="GO" id="GO:0016020">
    <property type="term" value="C:membrane"/>
    <property type="evidence" value="ECO:0007669"/>
    <property type="project" value="UniProtKB-SubCell"/>
</dbReference>
<feature type="region of interest" description="Disordered" evidence="5">
    <location>
        <begin position="300"/>
        <end position="355"/>
    </location>
</feature>
<keyword evidence="4 6" id="KW-0472">Membrane</keyword>
<dbReference type="GeneID" id="17281839"/>
<reference evidence="7" key="2">
    <citation type="submission" date="2024-10" db="UniProtKB">
        <authorList>
            <consortium name="EnsemblProtists"/>
        </authorList>
    </citation>
    <scope>IDENTIFICATION</scope>
</reference>
<keyword evidence="2 6" id="KW-0812">Transmembrane</keyword>
<feature type="transmembrane region" description="Helical" evidence="6">
    <location>
        <begin position="272"/>
        <end position="290"/>
    </location>
</feature>
<dbReference type="KEGG" id="ehx:EMIHUDRAFT_460539"/>
<proteinExistence type="predicted"/>
<accession>A0A0D3KLD4</accession>
<sequence length="355" mass="38206">MKPSSTVMAVGLYCACSSSMLIVNKLAVAHIRAPAFVTFAQFAATALAVKVAHMANFIEVDSFDSRKLMHFSIYVFGFAAGTWTNMRVLMTTNVETVIVFRTIAPLAVAVFDYVFHGRDLPSLRSCLAMGIIVAGALSYVLNDKSFAVSGLRAYVWVVVWLCFLIFNLTYGKYLVSGLGVSSWTAVQYNNTLSMLPTLLFGLLGGEVDKLQAVEWTTRGLLWLAASCVVGLGISYAGFKCQSLISATSYTIIGVLNKMLTVLVNTLMWDQHASAAGIASLLVCLAGGALYQQAPLRSDGPERSGLLNAKEESDLPPFPSGPSLSDNLHHRCDVDSPEDFSESVRSEAARASPPSS</sequence>
<evidence type="ECO:0000256" key="6">
    <source>
        <dbReference type="SAM" id="Phobius"/>
    </source>
</evidence>
<dbReference type="RefSeq" id="XP_005788998.1">
    <property type="nucleotide sequence ID" value="XM_005788941.1"/>
</dbReference>
<evidence type="ECO:0000256" key="1">
    <source>
        <dbReference type="ARBA" id="ARBA00004141"/>
    </source>
</evidence>
<feature type="transmembrane region" description="Helical" evidence="6">
    <location>
        <begin position="219"/>
        <end position="238"/>
    </location>
</feature>
<dbReference type="RefSeq" id="XP_005792078.1">
    <property type="nucleotide sequence ID" value="XM_005792021.1"/>
</dbReference>
<keyword evidence="8" id="KW-1185">Reference proteome</keyword>
<evidence type="ECO:0008006" key="9">
    <source>
        <dbReference type="Google" id="ProtNLM"/>
    </source>
</evidence>
<dbReference type="SUPFAM" id="SSF103481">
    <property type="entry name" value="Multidrug resistance efflux transporter EmrE"/>
    <property type="match status" value="1"/>
</dbReference>
<dbReference type="OMA" id="VAHIRAP"/>
<dbReference type="PaxDb" id="2903-EOD36569"/>
<feature type="transmembrane region" description="Helical" evidence="6">
    <location>
        <begin position="68"/>
        <end position="86"/>
    </location>
</feature>
<evidence type="ECO:0000256" key="2">
    <source>
        <dbReference type="ARBA" id="ARBA00022692"/>
    </source>
</evidence>
<reference evidence="8" key="1">
    <citation type="journal article" date="2013" name="Nature">
        <title>Pan genome of the phytoplankton Emiliania underpins its global distribution.</title>
        <authorList>
            <person name="Read B.A."/>
            <person name="Kegel J."/>
            <person name="Klute M.J."/>
            <person name="Kuo A."/>
            <person name="Lefebvre S.C."/>
            <person name="Maumus F."/>
            <person name="Mayer C."/>
            <person name="Miller J."/>
            <person name="Monier A."/>
            <person name="Salamov A."/>
            <person name="Young J."/>
            <person name="Aguilar M."/>
            <person name="Claverie J.M."/>
            <person name="Frickenhaus S."/>
            <person name="Gonzalez K."/>
            <person name="Herman E.K."/>
            <person name="Lin Y.C."/>
            <person name="Napier J."/>
            <person name="Ogata H."/>
            <person name="Sarno A.F."/>
            <person name="Shmutz J."/>
            <person name="Schroeder D."/>
            <person name="de Vargas C."/>
            <person name="Verret F."/>
            <person name="von Dassow P."/>
            <person name="Valentin K."/>
            <person name="Van de Peer Y."/>
            <person name="Wheeler G."/>
            <person name="Dacks J.B."/>
            <person name="Delwiche C.F."/>
            <person name="Dyhrman S.T."/>
            <person name="Glockner G."/>
            <person name="John U."/>
            <person name="Richards T."/>
            <person name="Worden A.Z."/>
            <person name="Zhang X."/>
            <person name="Grigoriev I.V."/>
            <person name="Allen A.E."/>
            <person name="Bidle K."/>
            <person name="Borodovsky M."/>
            <person name="Bowler C."/>
            <person name="Brownlee C."/>
            <person name="Cock J.M."/>
            <person name="Elias M."/>
            <person name="Gladyshev V.N."/>
            <person name="Groth M."/>
            <person name="Guda C."/>
            <person name="Hadaegh A."/>
            <person name="Iglesias-Rodriguez M.D."/>
            <person name="Jenkins J."/>
            <person name="Jones B.M."/>
            <person name="Lawson T."/>
            <person name="Leese F."/>
            <person name="Lindquist E."/>
            <person name="Lobanov A."/>
            <person name="Lomsadze A."/>
            <person name="Malik S.B."/>
            <person name="Marsh M.E."/>
            <person name="Mackinder L."/>
            <person name="Mock T."/>
            <person name="Mueller-Roeber B."/>
            <person name="Pagarete A."/>
            <person name="Parker M."/>
            <person name="Probert I."/>
            <person name="Quesneville H."/>
            <person name="Raines C."/>
            <person name="Rensing S.A."/>
            <person name="Riano-Pachon D.M."/>
            <person name="Richier S."/>
            <person name="Rokitta S."/>
            <person name="Shiraiwa Y."/>
            <person name="Soanes D.M."/>
            <person name="van der Giezen M."/>
            <person name="Wahlund T.M."/>
            <person name="Williams B."/>
            <person name="Wilson W."/>
            <person name="Wolfe G."/>
            <person name="Wurch L.L."/>
        </authorList>
    </citation>
    <scope>NUCLEOTIDE SEQUENCE</scope>
</reference>
<evidence type="ECO:0000313" key="7">
    <source>
        <dbReference type="EnsemblProtists" id="EOD36569"/>
    </source>
</evidence>
<feature type="transmembrane region" description="Helical" evidence="6">
    <location>
        <begin position="153"/>
        <end position="170"/>
    </location>
</feature>
<keyword evidence="3 6" id="KW-1133">Transmembrane helix</keyword>
<feature type="transmembrane region" description="Helical" evidence="6">
    <location>
        <begin position="98"/>
        <end position="116"/>
    </location>
</feature>
<organism evidence="7 8">
    <name type="scientific">Emiliania huxleyi (strain CCMP1516)</name>
    <dbReference type="NCBI Taxonomy" id="280463"/>
    <lineage>
        <taxon>Eukaryota</taxon>
        <taxon>Haptista</taxon>
        <taxon>Haptophyta</taxon>
        <taxon>Prymnesiophyceae</taxon>
        <taxon>Isochrysidales</taxon>
        <taxon>Noelaerhabdaceae</taxon>
        <taxon>Emiliania</taxon>
    </lineage>
</organism>
<dbReference type="AlphaFoldDB" id="A0A0D3KLD4"/>
<feature type="transmembrane region" description="Helical" evidence="6">
    <location>
        <begin position="190"/>
        <end position="207"/>
    </location>
</feature>
<comment type="subcellular location">
    <subcellularLocation>
        <location evidence="1">Membrane</location>
        <topology evidence="1">Multi-pass membrane protein</topology>
    </subcellularLocation>
</comment>
<dbReference type="PANTHER" id="PTHR11132">
    <property type="entry name" value="SOLUTE CARRIER FAMILY 35"/>
    <property type="match status" value="1"/>
</dbReference>
<name>A0A0D3KLD4_EMIH1</name>
<protein>
    <recommendedName>
        <fullName evidence="9">Sugar phosphate transporter domain-containing protein</fullName>
    </recommendedName>
</protein>
<feature type="transmembrane region" description="Helical" evidence="6">
    <location>
        <begin position="6"/>
        <end position="23"/>
    </location>
</feature>
<feature type="transmembrane region" description="Helical" evidence="6">
    <location>
        <begin position="122"/>
        <end position="141"/>
    </location>
</feature>
<dbReference type="eggNOG" id="KOG1444">
    <property type="taxonomic scope" value="Eukaryota"/>
</dbReference>
<evidence type="ECO:0000256" key="5">
    <source>
        <dbReference type="SAM" id="MobiDB-lite"/>
    </source>
</evidence>
<dbReference type="InterPro" id="IPR050186">
    <property type="entry name" value="TPT_transporter"/>
</dbReference>
<evidence type="ECO:0000256" key="4">
    <source>
        <dbReference type="ARBA" id="ARBA00023136"/>
    </source>
</evidence>
<evidence type="ECO:0000313" key="8">
    <source>
        <dbReference type="Proteomes" id="UP000013827"/>
    </source>
</evidence>
<dbReference type="Proteomes" id="UP000013827">
    <property type="component" value="Unassembled WGS sequence"/>
</dbReference>
<dbReference type="GeneID" id="17284920"/>